<dbReference type="Proteomes" id="UP000485058">
    <property type="component" value="Unassembled WGS sequence"/>
</dbReference>
<dbReference type="InterPro" id="IPR045107">
    <property type="entry name" value="SAC3/GANP/THP3"/>
</dbReference>
<protein>
    <submittedName>
        <fullName evidence="1">THP3-like protein C2A9.11c</fullName>
    </submittedName>
</protein>
<dbReference type="AlphaFoldDB" id="A0A699YSH3"/>
<keyword evidence="2" id="KW-1185">Reference proteome</keyword>
<comment type="caution">
    <text evidence="1">The sequence shown here is derived from an EMBL/GenBank/DDBJ whole genome shotgun (WGS) entry which is preliminary data.</text>
</comment>
<dbReference type="EMBL" id="BLLF01000020">
    <property type="protein sequence ID" value="GFH06042.1"/>
    <property type="molecule type" value="Genomic_DNA"/>
</dbReference>
<gene>
    <name evidence="1" type="ORF">HaLaN_00606</name>
</gene>
<accession>A0A699YSH3</accession>
<dbReference type="PANTHER" id="PTHR12436">
    <property type="entry name" value="80 KDA MCM3-ASSOCIATED PROTEIN"/>
    <property type="match status" value="1"/>
</dbReference>
<dbReference type="Gene3D" id="1.25.40.990">
    <property type="match status" value="1"/>
</dbReference>
<reference evidence="1 2" key="1">
    <citation type="submission" date="2020-02" db="EMBL/GenBank/DDBJ databases">
        <title>Draft genome sequence of Haematococcus lacustris strain NIES-144.</title>
        <authorList>
            <person name="Morimoto D."/>
            <person name="Nakagawa S."/>
            <person name="Yoshida T."/>
            <person name="Sawayama S."/>
        </authorList>
    </citation>
    <scope>NUCLEOTIDE SEQUENCE [LARGE SCALE GENOMIC DNA]</scope>
    <source>
        <strain evidence="1 2">NIES-144</strain>
    </source>
</reference>
<sequence length="150" mass="16206">MQAGSVNWFYACDQLKGIRQDCTVQHLRNELAVSVYETHARAALEYGDMAEYNQCQTQLGAKPLPGCSQLLYPGKLAPAETREQADAACIVWLRAHGAVVDESDAATGPVLDVKASLGKLFIPEEVKVSHGDDNLSLEDFLSRASGLGGR</sequence>
<proteinExistence type="predicted"/>
<evidence type="ECO:0000313" key="2">
    <source>
        <dbReference type="Proteomes" id="UP000485058"/>
    </source>
</evidence>
<dbReference type="PANTHER" id="PTHR12436:SF4">
    <property type="entry name" value="LEUKOCYTE RECEPTOR CLUSTER MEMBER 8"/>
    <property type="match status" value="1"/>
</dbReference>
<name>A0A699YSH3_HAELA</name>
<evidence type="ECO:0000313" key="1">
    <source>
        <dbReference type="EMBL" id="GFH06042.1"/>
    </source>
</evidence>
<dbReference type="GO" id="GO:0005634">
    <property type="term" value="C:nucleus"/>
    <property type="evidence" value="ECO:0007669"/>
    <property type="project" value="TreeGrafter"/>
</dbReference>
<organism evidence="1 2">
    <name type="scientific">Haematococcus lacustris</name>
    <name type="common">Green alga</name>
    <name type="synonym">Haematococcus pluvialis</name>
    <dbReference type="NCBI Taxonomy" id="44745"/>
    <lineage>
        <taxon>Eukaryota</taxon>
        <taxon>Viridiplantae</taxon>
        <taxon>Chlorophyta</taxon>
        <taxon>core chlorophytes</taxon>
        <taxon>Chlorophyceae</taxon>
        <taxon>CS clade</taxon>
        <taxon>Chlamydomonadales</taxon>
        <taxon>Haematococcaceae</taxon>
        <taxon>Haematococcus</taxon>
    </lineage>
</organism>